<dbReference type="NCBIfam" id="NF042934">
    <property type="entry name" value="cis_reg_atten"/>
    <property type="match status" value="1"/>
</dbReference>
<organism evidence="1 2">
    <name type="scientific">Streptomyces exfoliatus</name>
    <name type="common">Streptomyces hydrogenans</name>
    <dbReference type="NCBI Taxonomy" id="1905"/>
    <lineage>
        <taxon>Bacteria</taxon>
        <taxon>Bacillati</taxon>
        <taxon>Actinomycetota</taxon>
        <taxon>Actinomycetes</taxon>
        <taxon>Kitasatosporales</taxon>
        <taxon>Streptomycetaceae</taxon>
        <taxon>Streptomyces</taxon>
    </lineage>
</organism>
<evidence type="ECO:0000313" key="1">
    <source>
        <dbReference type="EMBL" id="MEU7291632.1"/>
    </source>
</evidence>
<gene>
    <name evidence="1" type="ORF">AB0A76_00240</name>
</gene>
<dbReference type="InterPro" id="IPR049979">
    <property type="entry name" value="Cys_resp_CS_actino"/>
</dbReference>
<name>A0ABV3CN51_STREX</name>
<comment type="caution">
    <text evidence="1">The sequence shown here is derived from an EMBL/GenBank/DDBJ whole genome shotgun (WGS) entry which is preliminary data.</text>
</comment>
<keyword evidence="2" id="KW-1185">Reference proteome</keyword>
<dbReference type="EMBL" id="JBEZAM010000001">
    <property type="protein sequence ID" value="MEU7291632.1"/>
    <property type="molecule type" value="Genomic_DNA"/>
</dbReference>
<proteinExistence type="predicted"/>
<evidence type="ECO:0000313" key="2">
    <source>
        <dbReference type="Proteomes" id="UP001551210"/>
    </source>
</evidence>
<sequence>MQPSRDRSVTLVQRRHVDLVRVTSAGCRCL</sequence>
<dbReference type="RefSeq" id="WP_359202610.1">
    <property type="nucleotide sequence ID" value="NZ_JBEZAM010000001.1"/>
</dbReference>
<dbReference type="Proteomes" id="UP001551210">
    <property type="component" value="Unassembled WGS sequence"/>
</dbReference>
<reference evidence="1 2" key="1">
    <citation type="submission" date="2024-06" db="EMBL/GenBank/DDBJ databases">
        <title>The Natural Products Discovery Center: Release of the First 8490 Sequenced Strains for Exploring Actinobacteria Biosynthetic Diversity.</title>
        <authorList>
            <person name="Kalkreuter E."/>
            <person name="Kautsar S.A."/>
            <person name="Yang D."/>
            <person name="Bader C.D."/>
            <person name="Teijaro C.N."/>
            <person name="Fluegel L."/>
            <person name="Davis C.M."/>
            <person name="Simpson J.R."/>
            <person name="Lauterbach L."/>
            <person name="Steele A.D."/>
            <person name="Gui C."/>
            <person name="Meng S."/>
            <person name="Li G."/>
            <person name="Viehrig K."/>
            <person name="Ye F."/>
            <person name="Su P."/>
            <person name="Kiefer A.F."/>
            <person name="Nichols A."/>
            <person name="Cepeda A.J."/>
            <person name="Yan W."/>
            <person name="Fan B."/>
            <person name="Jiang Y."/>
            <person name="Adhikari A."/>
            <person name="Zheng C.-J."/>
            <person name="Schuster L."/>
            <person name="Cowan T.M."/>
            <person name="Smanski M.J."/>
            <person name="Chevrette M.G."/>
            <person name="De Carvalho L.P.S."/>
            <person name="Shen B."/>
        </authorList>
    </citation>
    <scope>NUCLEOTIDE SEQUENCE [LARGE SCALE GENOMIC DNA]</scope>
    <source>
        <strain evidence="1 2">NPDC045705</strain>
    </source>
</reference>
<accession>A0ABV3CN51</accession>
<protein>
    <submittedName>
        <fullName evidence="1">Leader peptide</fullName>
    </submittedName>
</protein>